<keyword evidence="1" id="KW-0671">Queuosine biosynthesis</keyword>
<protein>
    <recommendedName>
        <fullName evidence="4">7-cyano-7-deazaguanine synthase</fullName>
    </recommendedName>
</protein>
<evidence type="ECO:0000313" key="3">
    <source>
        <dbReference type="Proteomes" id="UP000235611"/>
    </source>
</evidence>
<dbReference type="EMBL" id="MDBO01000075">
    <property type="protein sequence ID" value="PMP10204.1"/>
    <property type="molecule type" value="Genomic_DNA"/>
</dbReference>
<comment type="caution">
    <text evidence="2">The sequence shown here is derived from an EMBL/GenBank/DDBJ whole genome shotgun (WGS) entry which is preliminary data.</text>
</comment>
<evidence type="ECO:0000313" key="2">
    <source>
        <dbReference type="EMBL" id="PMP10204.1"/>
    </source>
</evidence>
<accession>A0AAP8MX32</accession>
<dbReference type="Gene3D" id="3.40.50.620">
    <property type="entry name" value="HUPs"/>
    <property type="match status" value="1"/>
</dbReference>
<dbReference type="InterPro" id="IPR014729">
    <property type="entry name" value="Rossmann-like_a/b/a_fold"/>
</dbReference>
<evidence type="ECO:0000256" key="1">
    <source>
        <dbReference type="ARBA" id="ARBA00022785"/>
    </source>
</evidence>
<dbReference type="Pfam" id="PF06508">
    <property type="entry name" value="QueC"/>
    <property type="match status" value="1"/>
</dbReference>
<sequence>MKKLFLLSGGLDSTANLIKYVEAHGTEEVIALHVEFGDAIRHFAEKQAVTSICAKYQIPLYTQRVDFVPVADFDMLLQCALSFHYRQIPCEELWFGFTGLGGGHHYQALFDYAREYMTRLNTFDLGLELKRPRLVSAIDGLTRKDLSEIVGGELFWSCRNPIVDGELFEPCGRCGTCREYINDGVAHGVMRVALNSVPTRLSIHGISKSEVSDEDEPS</sequence>
<dbReference type="AlphaFoldDB" id="A0AAP8MX32"/>
<evidence type="ECO:0008006" key="4">
    <source>
        <dbReference type="Google" id="ProtNLM"/>
    </source>
</evidence>
<organism evidence="2 3">
    <name type="scientific">Vibrio breoganii</name>
    <dbReference type="NCBI Taxonomy" id="553239"/>
    <lineage>
        <taxon>Bacteria</taxon>
        <taxon>Pseudomonadati</taxon>
        <taxon>Pseudomonadota</taxon>
        <taxon>Gammaproteobacteria</taxon>
        <taxon>Vibrionales</taxon>
        <taxon>Vibrionaceae</taxon>
        <taxon>Vibrio</taxon>
    </lineage>
</organism>
<dbReference type="Proteomes" id="UP000235611">
    <property type="component" value="Unassembled WGS sequence"/>
</dbReference>
<gene>
    <name evidence="2" type="ORF">BCS93_11050</name>
</gene>
<reference evidence="3" key="1">
    <citation type="submission" date="2016-07" db="EMBL/GenBank/DDBJ databases">
        <title>Nontailed viruses are major unrecognized killers of bacteria in the ocean.</title>
        <authorList>
            <person name="Kauffman K."/>
            <person name="Hussain F."/>
            <person name="Yang J."/>
            <person name="Arevalo P."/>
            <person name="Brown J."/>
            <person name="Cutler M."/>
            <person name="Kelly L."/>
            <person name="Polz M.F."/>
        </authorList>
    </citation>
    <scope>NUCLEOTIDE SEQUENCE [LARGE SCALE GENOMIC DNA]</scope>
    <source>
        <strain evidence="3">10N.222.49.A5</strain>
    </source>
</reference>
<dbReference type="RefSeq" id="WP_102477760.1">
    <property type="nucleotide sequence ID" value="NZ_MDBO01000075.1"/>
</dbReference>
<name>A0AAP8MX32_9VIBR</name>
<proteinExistence type="predicted"/>
<dbReference type="SUPFAM" id="SSF52402">
    <property type="entry name" value="Adenine nucleotide alpha hydrolases-like"/>
    <property type="match status" value="1"/>
</dbReference>
<dbReference type="InterPro" id="IPR018317">
    <property type="entry name" value="QueC"/>
</dbReference>
<dbReference type="GO" id="GO:0008616">
    <property type="term" value="P:tRNA queuosine(34) biosynthetic process"/>
    <property type="evidence" value="ECO:0007669"/>
    <property type="project" value="UniProtKB-KW"/>
</dbReference>